<dbReference type="Proteomes" id="UP001054945">
    <property type="component" value="Unassembled WGS sequence"/>
</dbReference>
<keyword evidence="2" id="KW-1185">Reference proteome</keyword>
<comment type="caution">
    <text evidence="1">The sequence shown here is derived from an EMBL/GenBank/DDBJ whole genome shotgun (WGS) entry which is preliminary data.</text>
</comment>
<evidence type="ECO:0000313" key="2">
    <source>
        <dbReference type="Proteomes" id="UP001054945"/>
    </source>
</evidence>
<protein>
    <submittedName>
        <fullName evidence="1">Uncharacterized protein</fullName>
    </submittedName>
</protein>
<accession>A0AAV4XPP6</accession>
<sequence>MGSCTRFRFGKLKSYQPSGLVKMFLERIMASSEEDIIDEDAWFCLPVFFSEKSGEKRKERKEQNRKEMLHQAFALVRPMNSFIDSQAVFSREQTLYFS</sequence>
<dbReference type="EMBL" id="BPLR01018121">
    <property type="protein sequence ID" value="GIY97120.1"/>
    <property type="molecule type" value="Genomic_DNA"/>
</dbReference>
<proteinExistence type="predicted"/>
<dbReference type="AlphaFoldDB" id="A0AAV4XPP6"/>
<name>A0AAV4XPP6_CAEEX</name>
<evidence type="ECO:0000313" key="1">
    <source>
        <dbReference type="EMBL" id="GIY97120.1"/>
    </source>
</evidence>
<organism evidence="1 2">
    <name type="scientific">Caerostris extrusa</name>
    <name type="common">Bark spider</name>
    <name type="synonym">Caerostris bankana</name>
    <dbReference type="NCBI Taxonomy" id="172846"/>
    <lineage>
        <taxon>Eukaryota</taxon>
        <taxon>Metazoa</taxon>
        <taxon>Ecdysozoa</taxon>
        <taxon>Arthropoda</taxon>
        <taxon>Chelicerata</taxon>
        <taxon>Arachnida</taxon>
        <taxon>Araneae</taxon>
        <taxon>Araneomorphae</taxon>
        <taxon>Entelegynae</taxon>
        <taxon>Araneoidea</taxon>
        <taxon>Araneidae</taxon>
        <taxon>Caerostris</taxon>
    </lineage>
</organism>
<gene>
    <name evidence="1" type="ORF">CEXT_661261</name>
</gene>
<reference evidence="1 2" key="1">
    <citation type="submission" date="2021-06" db="EMBL/GenBank/DDBJ databases">
        <title>Caerostris extrusa draft genome.</title>
        <authorList>
            <person name="Kono N."/>
            <person name="Arakawa K."/>
        </authorList>
    </citation>
    <scope>NUCLEOTIDE SEQUENCE [LARGE SCALE GENOMIC DNA]</scope>
</reference>